<dbReference type="InterPro" id="IPR001434">
    <property type="entry name" value="OmcB-like_DUF11"/>
</dbReference>
<organism evidence="3 4">
    <name type="scientific">Chroococcidiopsis cubana SAG 39.79</name>
    <dbReference type="NCBI Taxonomy" id="388085"/>
    <lineage>
        <taxon>Bacteria</taxon>
        <taxon>Bacillati</taxon>
        <taxon>Cyanobacteriota</taxon>
        <taxon>Cyanophyceae</taxon>
        <taxon>Chroococcidiopsidales</taxon>
        <taxon>Chroococcidiopsidaceae</taxon>
        <taxon>Chroococcidiopsis</taxon>
    </lineage>
</organism>
<evidence type="ECO:0000259" key="2">
    <source>
        <dbReference type="Pfam" id="PF05048"/>
    </source>
</evidence>
<dbReference type="Gene3D" id="2.60.40.10">
    <property type="entry name" value="Immunoglobulins"/>
    <property type="match status" value="1"/>
</dbReference>
<dbReference type="SUPFAM" id="SSF117074">
    <property type="entry name" value="Hypothetical protein PA1324"/>
    <property type="match status" value="1"/>
</dbReference>
<dbReference type="InterPro" id="IPR006626">
    <property type="entry name" value="PbH1"/>
</dbReference>
<reference evidence="3 4" key="1">
    <citation type="journal article" date="2019" name="Genome Biol. Evol.">
        <title>Day and night: Metabolic profiles and evolutionary relationships of six axenic non-marine cyanobacteria.</title>
        <authorList>
            <person name="Will S.E."/>
            <person name="Henke P."/>
            <person name="Boedeker C."/>
            <person name="Huang S."/>
            <person name="Brinkmann H."/>
            <person name="Rohde M."/>
            <person name="Jarek M."/>
            <person name="Friedl T."/>
            <person name="Seufert S."/>
            <person name="Schumacher M."/>
            <person name="Overmann J."/>
            <person name="Neumann-Schaal M."/>
            <person name="Petersen J."/>
        </authorList>
    </citation>
    <scope>NUCLEOTIDE SEQUENCE [LARGE SCALE GENOMIC DNA]</scope>
    <source>
        <strain evidence="3 4">SAG 39.79</strain>
    </source>
</reference>
<name>A0AB37UCP5_9CYAN</name>
<accession>A0AB37UCP5</accession>
<keyword evidence="4" id="KW-1185">Reference proteome</keyword>
<dbReference type="Proteomes" id="UP000282574">
    <property type="component" value="Unassembled WGS sequence"/>
</dbReference>
<feature type="domain" description="Periplasmic copper-binding protein NosD beta helix" evidence="2">
    <location>
        <begin position="798"/>
        <end position="975"/>
    </location>
</feature>
<dbReference type="PANTHER" id="PTHR34819">
    <property type="entry name" value="LARGE CYSTEINE-RICH PERIPLASMIC PROTEIN OMCB"/>
    <property type="match status" value="1"/>
</dbReference>
<proteinExistence type="predicted"/>
<comment type="caution">
    <text evidence="3">The sequence shown here is derived from an EMBL/GenBank/DDBJ whole genome shotgun (WGS) entry which is preliminary data.</text>
</comment>
<sequence length="1310" mass="136465">MAIIMNKPVMLKKLAPITLTVVGVLLCCPLKANATPNLQIKPISWDIIGLDSNKPDIEGPNVFNIGARVCNLGTSAAKDIQAKINLGSGTGSAYISLLGLNTLNINYLPAGGAGSTFHNIGNTGATPAYCTDFYFNIQVQRLLAAQNTYREYYIEATGKDLSGTQLATITTPQPRRLYVEKLVEQNRNKVLTFTGTTTVQSGDIVDYTVTGQTATGGYEQLVFATNFPNTVFQVLKVNTNYTTPSGTTNNSIYGDACGWDSDPNSSYYRTCDNLSISDGYTGGKVGDDFTARYKVKIIATQNQTIGVSSLVYDKSGSSYHYNTTYKIPPDYDININVTPAVTADLSLTKTVNKLLPNVGENVTFTINVKNDGPDNATNVKVQDILPTGITYVSSNASVTFGATTPTYLSVSDYNGGVYISSTGMWDIGTLPKGATATLQIVATVNTTNAITNIAEVNASDQTDPDSTPNNNNVNEDDRAAVTFNQRVSISGTVFEDVNYGGGVGRDYTTANNSAAASGFATGVIRRPNVRVELYSSAGNFLTSTLTDTNGAYSFTNQPGNTSYTVRVVNGTVTSARPSSGGTLIPVQTYRTDATTGTITAVADRVGGENPTLVDAGNGSTTLAALTTATTAAQSIAQINAGAGNITGIDFGFNFDTIVSTRDSGQGSLRQFIINSNTLNNTSLAQVGVLSGREESIFMISDGAAHPGLRAGLPNQFSGGVATITLATALPAIANATSTNANRTSIDGRTQTALTGDTNAPIFNNTTGPEIVLNVAAGPGLEVQASFTFIKNIGITGANGVGTAGVGVYFNGAGAANSRLEDATIFSNDNSGVKFQSATSAYVNSNIIRNNGVTDPLADGVELIGSSSNNVTENIIINNPGYGIDLHTTTNNSNNLSSNQIINNGAPDDTQDAGIGIRLGSNNLIGQNTIANNLGDGIVVAAGTGNTMTENSIYSNGGLGIDLGGGSEGNGVTLNDSGDLDTGANGLFNFPILESAQLSGGNLVVKGFARPGSKIEFFVKQPDPSGFGEGQEYLVTLVEDSADDADATTGTYTSPFNGLNQGTDTTNRFEFSIPLGSLPNTVTTADTLTATATCLNSENCTSAPNGSTSEFSGNITITGSPHLSLVKRITAINGVPFSGFDGTATDPNNNGDLDEDVNWGLPLDDSLRGQIDGGFVQPGEEVEYTIYYLSTGATTAQNVLFCDRVPANMSFLATGFDSYPVQASGGLQGVTRGILWQYNGTTESLTNVSDGDTAMYFPPGVEPSSVYPNVNCQGSNTTGAIVVNLGDLINATAPGIPANAYGFVRFKAKLN</sequence>
<dbReference type="SUPFAM" id="SSF51126">
    <property type="entry name" value="Pectin lyase-like"/>
    <property type="match status" value="1"/>
</dbReference>
<dbReference type="InterPro" id="IPR012334">
    <property type="entry name" value="Pectin_lyas_fold"/>
</dbReference>
<protein>
    <recommendedName>
        <fullName evidence="5">DUF11 domain-containing protein</fullName>
    </recommendedName>
</protein>
<dbReference type="InterPro" id="IPR011050">
    <property type="entry name" value="Pectin_lyase_fold/virulence"/>
</dbReference>
<evidence type="ECO:0008006" key="5">
    <source>
        <dbReference type="Google" id="ProtNLM"/>
    </source>
</evidence>
<dbReference type="InterPro" id="IPR051172">
    <property type="entry name" value="Chlamydia_OmcB"/>
</dbReference>
<dbReference type="SMART" id="SM00710">
    <property type="entry name" value="PbH1"/>
    <property type="match status" value="6"/>
</dbReference>
<dbReference type="InterPro" id="IPR013783">
    <property type="entry name" value="Ig-like_fold"/>
</dbReference>
<dbReference type="Pfam" id="PF05048">
    <property type="entry name" value="NosD"/>
    <property type="match status" value="1"/>
</dbReference>
<evidence type="ECO:0000313" key="4">
    <source>
        <dbReference type="Proteomes" id="UP000282574"/>
    </source>
</evidence>
<gene>
    <name evidence="3" type="ORF">DSM107010_53580</name>
</gene>
<feature type="domain" description="DUF11" evidence="1">
    <location>
        <begin position="344"/>
        <end position="473"/>
    </location>
</feature>
<dbReference type="InterPro" id="IPR007742">
    <property type="entry name" value="NosD_dom"/>
</dbReference>
<dbReference type="PANTHER" id="PTHR34819:SF3">
    <property type="entry name" value="CELL SURFACE PROTEIN"/>
    <property type="match status" value="1"/>
</dbReference>
<dbReference type="InterPro" id="IPR047589">
    <property type="entry name" value="DUF11_rpt"/>
</dbReference>
<dbReference type="Gene3D" id="2.160.20.10">
    <property type="entry name" value="Single-stranded right-handed beta-helix, Pectin lyase-like"/>
    <property type="match status" value="1"/>
</dbReference>
<evidence type="ECO:0000259" key="1">
    <source>
        <dbReference type="Pfam" id="PF01345"/>
    </source>
</evidence>
<dbReference type="EMBL" id="RSCK01000071">
    <property type="protein sequence ID" value="RUT06251.1"/>
    <property type="molecule type" value="Genomic_DNA"/>
</dbReference>
<dbReference type="Pfam" id="PF01345">
    <property type="entry name" value="DUF11"/>
    <property type="match status" value="1"/>
</dbReference>
<evidence type="ECO:0000313" key="3">
    <source>
        <dbReference type="EMBL" id="RUT06251.1"/>
    </source>
</evidence>
<dbReference type="Gene3D" id="2.60.40.3080">
    <property type="match status" value="1"/>
</dbReference>
<dbReference type="NCBIfam" id="TIGR01451">
    <property type="entry name" value="B_ant_repeat"/>
    <property type="match status" value="2"/>
</dbReference>